<organism evidence="2 3">
    <name type="scientific">Paramecium pentaurelia</name>
    <dbReference type="NCBI Taxonomy" id="43138"/>
    <lineage>
        <taxon>Eukaryota</taxon>
        <taxon>Sar</taxon>
        <taxon>Alveolata</taxon>
        <taxon>Ciliophora</taxon>
        <taxon>Intramacronucleata</taxon>
        <taxon>Oligohymenophorea</taxon>
        <taxon>Peniculida</taxon>
        <taxon>Parameciidae</taxon>
        <taxon>Paramecium</taxon>
    </lineage>
</organism>
<name>A0A8S1UMV5_9CILI</name>
<evidence type="ECO:0000313" key="2">
    <source>
        <dbReference type="EMBL" id="CAD8165022.1"/>
    </source>
</evidence>
<accession>A0A8S1UMV5</accession>
<proteinExistence type="predicted"/>
<reference evidence="2" key="1">
    <citation type="submission" date="2021-01" db="EMBL/GenBank/DDBJ databases">
        <authorList>
            <consortium name="Genoscope - CEA"/>
            <person name="William W."/>
        </authorList>
    </citation>
    <scope>NUCLEOTIDE SEQUENCE</scope>
</reference>
<comment type="caution">
    <text evidence="2">The sequence shown here is derived from an EMBL/GenBank/DDBJ whole genome shotgun (WGS) entry which is preliminary data.</text>
</comment>
<keyword evidence="3" id="KW-1185">Reference proteome</keyword>
<evidence type="ECO:0000256" key="1">
    <source>
        <dbReference type="SAM" id="SignalP"/>
    </source>
</evidence>
<keyword evidence="1" id="KW-0732">Signal</keyword>
<evidence type="ECO:0000313" key="3">
    <source>
        <dbReference type="Proteomes" id="UP000689195"/>
    </source>
</evidence>
<dbReference type="EMBL" id="CAJJDO010000042">
    <property type="protein sequence ID" value="CAD8165022.1"/>
    <property type="molecule type" value="Genomic_DNA"/>
</dbReference>
<sequence>MRKQLNCLNSLFTLQLLIVSLFNVDQMQLIYQLNQKVDLRYQCFQNIRIKNTLLIGGNFV</sequence>
<feature type="chain" id="PRO_5035872986" evidence="1">
    <location>
        <begin position="27"/>
        <end position="60"/>
    </location>
</feature>
<dbReference type="AlphaFoldDB" id="A0A8S1UMV5"/>
<feature type="signal peptide" evidence="1">
    <location>
        <begin position="1"/>
        <end position="26"/>
    </location>
</feature>
<dbReference type="Proteomes" id="UP000689195">
    <property type="component" value="Unassembled WGS sequence"/>
</dbReference>
<protein>
    <submittedName>
        <fullName evidence="2">Uncharacterized protein</fullName>
    </submittedName>
</protein>
<gene>
    <name evidence="2" type="ORF">PPENT_87.1.T0420002</name>
</gene>